<dbReference type="KEGG" id="grc:GI584_05215"/>
<dbReference type="InterPro" id="IPR025441">
    <property type="entry name" value="DUF4181"/>
</dbReference>
<accession>A0A5Q2TGY8</accession>
<keyword evidence="1" id="KW-0812">Transmembrane</keyword>
<reference evidence="2 3" key="1">
    <citation type="submission" date="2019-11" db="EMBL/GenBank/DDBJ databases">
        <title>Gracilibacillus salitolerans sp. nov., a moderate halophile isolated from a saline soil in northwest China.</title>
        <authorList>
            <person name="Gan L."/>
        </authorList>
    </citation>
    <scope>NUCLEOTIDE SEQUENCE [LARGE SCALE GENOMIC DNA]</scope>
    <source>
        <strain evidence="2 3">SCU50</strain>
    </source>
</reference>
<keyword evidence="1" id="KW-0472">Membrane</keyword>
<protein>
    <submittedName>
        <fullName evidence="2">DUF4181 domain-containing protein</fullName>
    </submittedName>
</protein>
<dbReference type="Pfam" id="PF13789">
    <property type="entry name" value="DUF4181"/>
    <property type="match status" value="1"/>
</dbReference>
<dbReference type="AlphaFoldDB" id="A0A5Q2TGY8"/>
<feature type="transmembrane region" description="Helical" evidence="1">
    <location>
        <begin position="43"/>
        <end position="62"/>
    </location>
</feature>
<evidence type="ECO:0000313" key="2">
    <source>
        <dbReference type="EMBL" id="QGH33457.1"/>
    </source>
</evidence>
<organism evidence="2 3">
    <name type="scientific">Gracilibacillus salitolerans</name>
    <dbReference type="NCBI Taxonomy" id="2663022"/>
    <lineage>
        <taxon>Bacteria</taxon>
        <taxon>Bacillati</taxon>
        <taxon>Bacillota</taxon>
        <taxon>Bacilli</taxon>
        <taxon>Bacillales</taxon>
        <taxon>Bacillaceae</taxon>
        <taxon>Gracilibacillus</taxon>
    </lineage>
</organism>
<keyword evidence="3" id="KW-1185">Reference proteome</keyword>
<sequence>MIVMILSISEFHHLRLFIFIGPGIMLAFRTIMKWKFAKQNKTYLLSAITCGLFIIGSIVYGSKHYNTII</sequence>
<evidence type="ECO:0000256" key="1">
    <source>
        <dbReference type="SAM" id="Phobius"/>
    </source>
</evidence>
<dbReference type="EMBL" id="CP045915">
    <property type="protein sequence ID" value="QGH33457.1"/>
    <property type="molecule type" value="Genomic_DNA"/>
</dbReference>
<evidence type="ECO:0000313" key="3">
    <source>
        <dbReference type="Proteomes" id="UP000339690"/>
    </source>
</evidence>
<feature type="transmembrane region" description="Helical" evidence="1">
    <location>
        <begin position="12"/>
        <end position="31"/>
    </location>
</feature>
<gene>
    <name evidence="2" type="ORF">GI584_05215</name>
</gene>
<keyword evidence="1" id="KW-1133">Transmembrane helix</keyword>
<dbReference type="Proteomes" id="UP000339690">
    <property type="component" value="Chromosome"/>
</dbReference>
<name>A0A5Q2TGY8_9BACI</name>
<proteinExistence type="predicted"/>